<dbReference type="GO" id="GO:0005829">
    <property type="term" value="C:cytosol"/>
    <property type="evidence" value="ECO:0007669"/>
    <property type="project" value="TreeGrafter"/>
</dbReference>
<reference evidence="3" key="1">
    <citation type="thesis" date="2020" institute="ProQuest LLC" country="789 East Eisenhower Parkway, Ann Arbor, MI, USA">
        <title>Comparative Genomics and Chromosome Evolution.</title>
        <authorList>
            <person name="Mudd A.B."/>
        </authorList>
    </citation>
    <scope>NUCLEOTIDE SEQUENCE</scope>
    <source>
        <strain evidence="3">237g6f4</strain>
        <tissue evidence="3">Blood</tissue>
    </source>
</reference>
<dbReference type="GO" id="GO:0061501">
    <property type="term" value="F:2',3'-cyclic GMP-AMP synthase activity"/>
    <property type="evidence" value="ECO:0007669"/>
    <property type="project" value="TreeGrafter"/>
</dbReference>
<evidence type="ECO:0000313" key="4">
    <source>
        <dbReference type="Proteomes" id="UP000824782"/>
    </source>
</evidence>
<dbReference type="Pfam" id="PF03281">
    <property type="entry name" value="Mab-21"/>
    <property type="match status" value="1"/>
</dbReference>
<gene>
    <name evidence="3" type="ORF">GDO81_007885</name>
</gene>
<feature type="region of interest" description="Disordered" evidence="1">
    <location>
        <begin position="1"/>
        <end position="130"/>
    </location>
</feature>
<evidence type="ECO:0000313" key="3">
    <source>
        <dbReference type="EMBL" id="KAG8581998.1"/>
    </source>
</evidence>
<keyword evidence="4" id="KW-1185">Reference proteome</keyword>
<dbReference type="GO" id="GO:0032481">
    <property type="term" value="P:positive regulation of type I interferon production"/>
    <property type="evidence" value="ECO:0007669"/>
    <property type="project" value="TreeGrafter"/>
</dbReference>
<sequence>MAGSGAAQRKEMGARPKEPKARGHAAHNLAQVAASTGNRGRRCPHKLVQSDKDGASEVKKGSGKYTSEVDSKMNGHLPVKREKLPCVVQSSTNSPRGTEKSNKNHFPIEASRKQNLNTTSAKGDKGTSSCNDTKLYVLQLPEQETNKKFRDQPSIKLSHPKYKDDMQASKKKGPAKAKIEEKHKTNGLFVDYGDVKDPKEKDVKTANSRSPRGLKDIVNGKLRMKMDDISKAAEKVNKVVNTILKSDAFRGDSLFRNITKLCTGSYYEHVKISKPNEFDIMLKISLESYNTIKPMNIDGKGPFYTLAFKDRYPISMEKYLDDEKNILARKIVDEFRNLIRQIIPKTELEEVSLQRKDPGSPAVTLTIKNEPVDISVDLVLALKLNSRWPVETNDGMNIDEWLGAKAKQELKRTNLHMVPKQAKVGKKTMDIDTWRISFSEIEKKILTNHGNGKTCCENGGSKSEKCCR</sequence>
<dbReference type="GO" id="GO:0003682">
    <property type="term" value="F:chromatin binding"/>
    <property type="evidence" value="ECO:0007669"/>
    <property type="project" value="TreeGrafter"/>
</dbReference>
<dbReference type="GO" id="GO:0005634">
    <property type="term" value="C:nucleus"/>
    <property type="evidence" value="ECO:0007669"/>
    <property type="project" value="TreeGrafter"/>
</dbReference>
<protein>
    <recommendedName>
        <fullName evidence="2">Mab-21-like nucleotidyltransferase domain-containing protein</fullName>
    </recommendedName>
</protein>
<dbReference type="EMBL" id="WNYA01000003">
    <property type="protein sequence ID" value="KAG8581998.1"/>
    <property type="molecule type" value="Genomic_DNA"/>
</dbReference>
<dbReference type="PANTHER" id="PTHR10656:SF35">
    <property type="entry name" value="CYCLIC GMP-AMP SYNTHASE"/>
    <property type="match status" value="1"/>
</dbReference>
<dbReference type="GO" id="GO:0003690">
    <property type="term" value="F:double-stranded DNA binding"/>
    <property type="evidence" value="ECO:0007669"/>
    <property type="project" value="TreeGrafter"/>
</dbReference>
<dbReference type="AlphaFoldDB" id="A0AAV7CAE7"/>
<name>A0AAV7CAE7_ENGPU</name>
<feature type="compositionally biased region" description="Polar residues" evidence="1">
    <location>
        <begin position="113"/>
        <end position="130"/>
    </location>
</feature>
<evidence type="ECO:0000259" key="2">
    <source>
        <dbReference type="Pfam" id="PF03281"/>
    </source>
</evidence>
<accession>A0AAV7CAE7</accession>
<dbReference type="GO" id="GO:0035861">
    <property type="term" value="C:site of double-strand break"/>
    <property type="evidence" value="ECO:0007669"/>
    <property type="project" value="TreeGrafter"/>
</dbReference>
<feature type="compositionally biased region" description="Basic and acidic residues" evidence="1">
    <location>
        <begin position="8"/>
        <end position="21"/>
    </location>
</feature>
<evidence type="ECO:0000256" key="1">
    <source>
        <dbReference type="SAM" id="MobiDB-lite"/>
    </source>
</evidence>
<dbReference type="InterPro" id="IPR046903">
    <property type="entry name" value="Mab-21-like_nuc_Trfase"/>
</dbReference>
<dbReference type="Gene3D" id="1.10.1410.40">
    <property type="match status" value="1"/>
</dbReference>
<proteinExistence type="predicted"/>
<dbReference type="GO" id="GO:2000042">
    <property type="term" value="P:negative regulation of double-strand break repair via homologous recombination"/>
    <property type="evidence" value="ECO:0007669"/>
    <property type="project" value="TreeGrafter"/>
</dbReference>
<dbReference type="GO" id="GO:0071360">
    <property type="term" value="P:cellular response to exogenous dsRNA"/>
    <property type="evidence" value="ECO:0007669"/>
    <property type="project" value="TreeGrafter"/>
</dbReference>
<feature type="compositionally biased region" description="Basic and acidic residues" evidence="1">
    <location>
        <begin position="67"/>
        <end position="84"/>
    </location>
</feature>
<dbReference type="Gene3D" id="3.30.460.90">
    <property type="match status" value="1"/>
</dbReference>
<dbReference type="GO" id="GO:0038001">
    <property type="term" value="P:paracrine signaling"/>
    <property type="evidence" value="ECO:0007669"/>
    <property type="project" value="TreeGrafter"/>
</dbReference>
<organism evidence="3 4">
    <name type="scientific">Engystomops pustulosus</name>
    <name type="common">Tungara frog</name>
    <name type="synonym">Physalaemus pustulosus</name>
    <dbReference type="NCBI Taxonomy" id="76066"/>
    <lineage>
        <taxon>Eukaryota</taxon>
        <taxon>Metazoa</taxon>
        <taxon>Chordata</taxon>
        <taxon>Craniata</taxon>
        <taxon>Vertebrata</taxon>
        <taxon>Euteleostomi</taxon>
        <taxon>Amphibia</taxon>
        <taxon>Batrachia</taxon>
        <taxon>Anura</taxon>
        <taxon>Neobatrachia</taxon>
        <taxon>Hyloidea</taxon>
        <taxon>Leptodactylidae</taxon>
        <taxon>Leiuperinae</taxon>
        <taxon>Engystomops</taxon>
    </lineage>
</organism>
<dbReference type="GO" id="GO:0002218">
    <property type="term" value="P:activation of innate immune response"/>
    <property type="evidence" value="ECO:0007669"/>
    <property type="project" value="TreeGrafter"/>
</dbReference>
<feature type="compositionally biased region" description="Basic and acidic residues" evidence="1">
    <location>
        <begin position="48"/>
        <end position="60"/>
    </location>
</feature>
<comment type="caution">
    <text evidence="3">The sequence shown here is derived from an EMBL/GenBank/DDBJ whole genome shotgun (WGS) entry which is preliminary data.</text>
</comment>
<dbReference type="PANTHER" id="PTHR10656">
    <property type="entry name" value="CELL FATE DETERMINING PROTEIN MAB21-RELATED"/>
    <property type="match status" value="1"/>
</dbReference>
<dbReference type="Proteomes" id="UP000824782">
    <property type="component" value="Unassembled WGS sequence"/>
</dbReference>
<dbReference type="GO" id="GO:0006974">
    <property type="term" value="P:DNA damage response"/>
    <property type="evidence" value="ECO:0007669"/>
    <property type="project" value="TreeGrafter"/>
</dbReference>
<feature type="domain" description="Mab-21-like nucleotidyltransferase" evidence="2">
    <location>
        <begin position="266"/>
        <end position="448"/>
    </location>
</feature>
<feature type="region of interest" description="Disordered" evidence="1">
    <location>
        <begin position="157"/>
        <end position="178"/>
    </location>
</feature>
<dbReference type="GO" id="GO:0002230">
    <property type="term" value="P:positive regulation of defense response to virus by host"/>
    <property type="evidence" value="ECO:0007669"/>
    <property type="project" value="TreeGrafter"/>
</dbReference>